<protein>
    <recommendedName>
        <fullName evidence="3">DUF7730 domain-containing protein</fullName>
    </recommendedName>
</protein>
<feature type="domain" description="DUF7730" evidence="3">
    <location>
        <begin position="90"/>
        <end position="149"/>
    </location>
</feature>
<dbReference type="Pfam" id="PF24864">
    <property type="entry name" value="DUF7730"/>
    <property type="match status" value="2"/>
</dbReference>
<proteinExistence type="predicted"/>
<dbReference type="InterPro" id="IPR056632">
    <property type="entry name" value="DUF7730"/>
</dbReference>
<comment type="caution">
    <text evidence="4">The sequence shown here is derived from an EMBL/GenBank/DDBJ whole genome shotgun (WGS) entry which is preliminary data.</text>
</comment>
<reference evidence="4 5" key="1">
    <citation type="journal article" date="2023" name="Plant Dis.">
        <title>First Report of Diplodia intermedia Causing Canker and Dieback Diseases on Apple Trees in Canada.</title>
        <authorList>
            <person name="Ellouze W."/>
            <person name="Ilyukhin E."/>
            <person name="Sulman M."/>
            <person name="Ali S."/>
        </authorList>
    </citation>
    <scope>NUCLEOTIDE SEQUENCE [LARGE SCALE GENOMIC DNA]</scope>
    <source>
        <strain evidence="4 5">M45-28</strain>
    </source>
</reference>
<evidence type="ECO:0000256" key="2">
    <source>
        <dbReference type="SAM" id="Phobius"/>
    </source>
</evidence>
<gene>
    <name evidence="4" type="ORF">SLS58_000984</name>
</gene>
<feature type="region of interest" description="Disordered" evidence="1">
    <location>
        <begin position="394"/>
        <end position="442"/>
    </location>
</feature>
<feature type="compositionally biased region" description="Basic and acidic residues" evidence="1">
    <location>
        <begin position="433"/>
        <end position="442"/>
    </location>
</feature>
<dbReference type="EMBL" id="JAKEKT020000003">
    <property type="protein sequence ID" value="KAL1650865.1"/>
    <property type="molecule type" value="Genomic_DNA"/>
</dbReference>
<sequence length="442" mass="50343">MASKRQRYLYRPLYHGLVRPLGYCLLTPLVIVLLAADLWCTCCCSRTLESRSWPLAREWSALCTRLEEEYTPPPLLPVSDHDADKKEARAQHQSPFFAKLPPELRMRIYHEVLGGNVLHLLLKPRRIGHVVCTRDHSAVRAPRDPDRRCIAAYTAPRELQQQRELLAVSPVPLPTDYCPGFALSEHFYFLYSTHHRAHDDHPPYPPCPNIFYRQHYRCPLHEPQSMSHINPPSSLPATSSVTGLLAILLTCRRVYREAAPTLYQANVFDANHPQTLALFATTIPPHRLASIRELQLRWTWRLRHRPNSYQPTYWWAQLWKPDGPVARMTGLRAVYLSLELEGYRPGVTPGMFVEQARRAANLTREEEGFLAPAAGALRGRRDALRRVEVAVENGRDDGSVRESSHPPSPARVWLEGVAARRGRGAGDEEGEGDERREDPPAS</sequence>
<keyword evidence="5" id="KW-1185">Reference proteome</keyword>
<keyword evidence="2" id="KW-1133">Transmembrane helix</keyword>
<feature type="compositionally biased region" description="Basic and acidic residues" evidence="1">
    <location>
        <begin position="394"/>
        <end position="404"/>
    </location>
</feature>
<evidence type="ECO:0000256" key="1">
    <source>
        <dbReference type="SAM" id="MobiDB-lite"/>
    </source>
</evidence>
<keyword evidence="2" id="KW-0812">Transmembrane</keyword>
<organism evidence="4 5">
    <name type="scientific">Diplodia intermedia</name>
    <dbReference type="NCBI Taxonomy" id="856260"/>
    <lineage>
        <taxon>Eukaryota</taxon>
        <taxon>Fungi</taxon>
        <taxon>Dikarya</taxon>
        <taxon>Ascomycota</taxon>
        <taxon>Pezizomycotina</taxon>
        <taxon>Dothideomycetes</taxon>
        <taxon>Dothideomycetes incertae sedis</taxon>
        <taxon>Botryosphaeriales</taxon>
        <taxon>Botryosphaeriaceae</taxon>
        <taxon>Diplodia</taxon>
    </lineage>
</organism>
<evidence type="ECO:0000259" key="3">
    <source>
        <dbReference type="Pfam" id="PF24864"/>
    </source>
</evidence>
<evidence type="ECO:0000313" key="4">
    <source>
        <dbReference type="EMBL" id="KAL1650865.1"/>
    </source>
</evidence>
<keyword evidence="2" id="KW-0472">Membrane</keyword>
<feature type="transmembrane region" description="Helical" evidence="2">
    <location>
        <begin position="21"/>
        <end position="39"/>
    </location>
</feature>
<dbReference type="Proteomes" id="UP001521184">
    <property type="component" value="Unassembled WGS sequence"/>
</dbReference>
<evidence type="ECO:0000313" key="5">
    <source>
        <dbReference type="Proteomes" id="UP001521184"/>
    </source>
</evidence>
<dbReference type="PANTHER" id="PTHR38790">
    <property type="entry name" value="2EXR DOMAIN-CONTAINING PROTEIN-RELATED"/>
    <property type="match status" value="1"/>
</dbReference>
<name>A0ABR3U4G2_9PEZI</name>
<accession>A0ABR3U4G2</accession>
<feature type="domain" description="DUF7730" evidence="3">
    <location>
        <begin position="242"/>
        <end position="338"/>
    </location>
</feature>